<keyword evidence="4" id="KW-1185">Reference proteome</keyword>
<feature type="domain" description="GFO/IDH/MocA-like oxidoreductase" evidence="2">
    <location>
        <begin position="137"/>
        <end position="326"/>
    </location>
</feature>
<evidence type="ECO:0000313" key="3">
    <source>
        <dbReference type="EMBL" id="MDT8979395.1"/>
    </source>
</evidence>
<comment type="caution">
    <text evidence="3">The sequence shown here is derived from an EMBL/GenBank/DDBJ whole genome shotgun (WGS) entry which is preliminary data.</text>
</comment>
<dbReference type="SUPFAM" id="SSF55347">
    <property type="entry name" value="Glyceraldehyde-3-phosphate dehydrogenase-like, C-terminal domain"/>
    <property type="match status" value="1"/>
</dbReference>
<dbReference type="PANTHER" id="PTHR43377">
    <property type="entry name" value="BILIVERDIN REDUCTASE A"/>
    <property type="match status" value="1"/>
</dbReference>
<dbReference type="Gene3D" id="3.40.50.720">
    <property type="entry name" value="NAD(P)-binding Rossmann-like Domain"/>
    <property type="match status" value="1"/>
</dbReference>
<proteinExistence type="predicted"/>
<feature type="domain" description="Gfo/Idh/MocA-like oxidoreductase N-terminal" evidence="1">
    <location>
        <begin position="6"/>
        <end position="125"/>
    </location>
</feature>
<dbReference type="Pfam" id="PF22725">
    <property type="entry name" value="GFO_IDH_MocA_C3"/>
    <property type="match status" value="1"/>
</dbReference>
<organism evidence="3 4">
    <name type="scientific">Paenibacillus suaedae</name>
    <dbReference type="NCBI Taxonomy" id="3077233"/>
    <lineage>
        <taxon>Bacteria</taxon>
        <taxon>Bacillati</taxon>
        <taxon>Bacillota</taxon>
        <taxon>Bacilli</taxon>
        <taxon>Bacillales</taxon>
        <taxon>Paenibacillaceae</taxon>
        <taxon>Paenibacillus</taxon>
    </lineage>
</organism>
<dbReference type="Proteomes" id="UP001250538">
    <property type="component" value="Unassembled WGS sequence"/>
</dbReference>
<sequence>MSVKAILLGAGVRGADVYAQHALQFPEELEIVAVAEPDEERRAVFAREHHIQAEYVFSDWKEALQGARYADAVMICTQDRMHYEATMMALEQGYHVLLEKPISPSPEECVEIEAAARRCNRIVLVCYVLRYTPFWSSIKQVIDAGSIGRIVNIQLCENIGFAHMAHSYVRGHWSKTSESSPMILAKSCHDLDIILWLMQQDCRRLTSFGSLFHFKRENKPADAPLYCTDGCPHVKECCYADLRYYLGEGRRRALHFTKDPTDEHIRDVIRETPYGRCVFQCDNDVVDHQVVNMEFRNGATASFTLSAFTHDSSRMVQISGTSGEIRGNLEKQTFTVYDFVDDTSQEMHVHDEGREGCTAMMHEFCRLVSSQPHNRSDLSTVLRGSVQSHMMAFAAERSRLHDGMPMDIQQLTRYYQQVVSNPLAGTCSER</sequence>
<dbReference type="Gene3D" id="3.30.360.10">
    <property type="entry name" value="Dihydrodipicolinate Reductase, domain 2"/>
    <property type="match status" value="1"/>
</dbReference>
<evidence type="ECO:0000259" key="2">
    <source>
        <dbReference type="Pfam" id="PF22725"/>
    </source>
</evidence>
<gene>
    <name evidence="3" type="ORF">RQP50_24455</name>
</gene>
<accession>A0AAJ2N7B9</accession>
<dbReference type="GO" id="GO:0000166">
    <property type="term" value="F:nucleotide binding"/>
    <property type="evidence" value="ECO:0007669"/>
    <property type="project" value="InterPro"/>
</dbReference>
<dbReference type="RefSeq" id="WP_315747035.1">
    <property type="nucleotide sequence ID" value="NZ_JAVYAA010000007.1"/>
</dbReference>
<evidence type="ECO:0000259" key="1">
    <source>
        <dbReference type="Pfam" id="PF01408"/>
    </source>
</evidence>
<dbReference type="EMBL" id="JAVYAA010000007">
    <property type="protein sequence ID" value="MDT8979395.1"/>
    <property type="molecule type" value="Genomic_DNA"/>
</dbReference>
<evidence type="ECO:0000313" key="4">
    <source>
        <dbReference type="Proteomes" id="UP001250538"/>
    </source>
</evidence>
<dbReference type="InterPro" id="IPR051450">
    <property type="entry name" value="Gfo/Idh/MocA_Oxidoreductases"/>
</dbReference>
<dbReference type="InterPro" id="IPR000683">
    <property type="entry name" value="Gfo/Idh/MocA-like_OxRdtase_N"/>
</dbReference>
<dbReference type="SUPFAM" id="SSF51735">
    <property type="entry name" value="NAD(P)-binding Rossmann-fold domains"/>
    <property type="match status" value="1"/>
</dbReference>
<reference evidence="4" key="1">
    <citation type="submission" date="2023-09" db="EMBL/GenBank/DDBJ databases">
        <title>Paenibacillus sp. chi10 Genome sequencing and assembly.</title>
        <authorList>
            <person name="Kim I."/>
        </authorList>
    </citation>
    <scope>NUCLEOTIDE SEQUENCE [LARGE SCALE GENOMIC DNA]</scope>
    <source>
        <strain evidence="4">chi10</strain>
    </source>
</reference>
<dbReference type="InterPro" id="IPR036291">
    <property type="entry name" value="NAD(P)-bd_dom_sf"/>
</dbReference>
<dbReference type="Pfam" id="PF01408">
    <property type="entry name" value="GFO_IDH_MocA"/>
    <property type="match status" value="1"/>
</dbReference>
<dbReference type="InterPro" id="IPR055170">
    <property type="entry name" value="GFO_IDH_MocA-like_dom"/>
</dbReference>
<dbReference type="AlphaFoldDB" id="A0AAJ2N7B9"/>
<protein>
    <submittedName>
        <fullName evidence="3">Gfo/Idh/MocA family oxidoreductase</fullName>
    </submittedName>
</protein>
<name>A0AAJ2N7B9_9BACL</name>
<dbReference type="PANTHER" id="PTHR43377:SF2">
    <property type="entry name" value="BINDING ROSSMANN FOLD OXIDOREDUCTASE, PUTATIVE (AFU_ORTHOLOGUE AFUA_4G00560)-RELATED"/>
    <property type="match status" value="1"/>
</dbReference>